<feature type="repeat" description="WD" evidence="3">
    <location>
        <begin position="255"/>
        <end position="285"/>
    </location>
</feature>
<keyword evidence="5" id="KW-1185">Reference proteome</keyword>
<feature type="compositionally biased region" description="Polar residues" evidence="4">
    <location>
        <begin position="68"/>
        <end position="91"/>
    </location>
</feature>
<evidence type="ECO:0000313" key="6">
    <source>
        <dbReference type="RefSeq" id="XP_022956263.1"/>
    </source>
</evidence>
<sequence>MASLNSPDSSPPNISFSIKETRKTTTTTAAATATSSTEAAAGRRFYRSSSTKEPSFSQFPFTPPHLNNCPSLPQSFHNSPATSPLHPASTTAAAPTKLSDLLISHRCVSSVLKKDGQILSIAIFNDILYTGSDSNLVRIWKLPDFTECGQLKTKASMAVALQVSHDKVYAAYSDCKIRVWRRNWDRGLKHLRLATIPATGNYVRSYISGKDKMMKHMGPITSLAINISDDVLYSSSLDKSVKIWRISDFKCVETIQAHSEPINAIIAADDGLLYTASDDATVRVWRRNFSRSDRPTHSLVVTLPTKFSPVKTLSLATDSGLLYGGCSDGYLHFWLTGWFSGQLKYGGSLQGHTHAVMCLATVGKYVVSGSADTTCRVWARDEVDCQMHTCLAVLVGHRGPVRCVAAFSGSVSEEVVEEADDGCTICSGSLDGVLKVWRVTCTKNGTRNRSLQNGTEYSDEM</sequence>
<evidence type="ECO:0000256" key="3">
    <source>
        <dbReference type="PROSITE-ProRule" id="PRU00221"/>
    </source>
</evidence>
<dbReference type="PANTHER" id="PTHR22844:SF342">
    <property type="entry name" value="AND WD40 DOMAIN PROTEIN, PUTATIVE-RELATED"/>
    <property type="match status" value="1"/>
</dbReference>
<dbReference type="AlphaFoldDB" id="A0A6J1GWB7"/>
<feature type="repeat" description="WD" evidence="3">
    <location>
        <begin position="213"/>
        <end position="254"/>
    </location>
</feature>
<evidence type="ECO:0000256" key="2">
    <source>
        <dbReference type="ARBA" id="ARBA00022737"/>
    </source>
</evidence>
<accession>A0A6J1GWB7</accession>
<gene>
    <name evidence="6" type="primary">LOC111458015</name>
</gene>
<dbReference type="InterPro" id="IPR001680">
    <property type="entry name" value="WD40_rpt"/>
</dbReference>
<dbReference type="SMART" id="SM00320">
    <property type="entry name" value="WD40"/>
    <property type="match status" value="7"/>
</dbReference>
<feature type="region of interest" description="Disordered" evidence="4">
    <location>
        <begin position="1"/>
        <end position="91"/>
    </location>
</feature>
<dbReference type="Gene3D" id="2.130.10.10">
    <property type="entry name" value="YVTN repeat-like/Quinoprotein amine dehydrogenase"/>
    <property type="match status" value="2"/>
</dbReference>
<dbReference type="KEGG" id="cmos:111458015"/>
<dbReference type="SUPFAM" id="SSF50978">
    <property type="entry name" value="WD40 repeat-like"/>
    <property type="match status" value="1"/>
</dbReference>
<evidence type="ECO:0000256" key="1">
    <source>
        <dbReference type="ARBA" id="ARBA00022574"/>
    </source>
</evidence>
<name>A0A6J1GWB7_CUCMO</name>
<feature type="compositionally biased region" description="Low complexity" evidence="4">
    <location>
        <begin position="24"/>
        <end position="40"/>
    </location>
</feature>
<reference evidence="6" key="1">
    <citation type="submission" date="2025-08" db="UniProtKB">
        <authorList>
            <consortium name="RefSeq"/>
        </authorList>
    </citation>
    <scope>IDENTIFICATION</scope>
    <source>
        <tissue evidence="6">Young leaves</tissue>
    </source>
</reference>
<protein>
    <submittedName>
        <fullName evidence="6">Protein JINGUBANG-like</fullName>
    </submittedName>
</protein>
<feature type="compositionally biased region" description="Polar residues" evidence="4">
    <location>
        <begin position="47"/>
        <end position="60"/>
    </location>
</feature>
<keyword evidence="2" id="KW-0677">Repeat</keyword>
<dbReference type="PANTHER" id="PTHR22844">
    <property type="entry name" value="F-BOX AND WD40 DOMAIN PROTEIN"/>
    <property type="match status" value="1"/>
</dbReference>
<feature type="repeat" description="WD" evidence="3">
    <location>
        <begin position="349"/>
        <end position="378"/>
    </location>
</feature>
<dbReference type="PROSITE" id="PS50082">
    <property type="entry name" value="WD_REPEATS_2"/>
    <property type="match status" value="3"/>
</dbReference>
<dbReference type="InterPro" id="IPR036322">
    <property type="entry name" value="WD40_repeat_dom_sf"/>
</dbReference>
<dbReference type="CDD" id="cd00200">
    <property type="entry name" value="WD40"/>
    <property type="match status" value="1"/>
</dbReference>
<organism evidence="5 6">
    <name type="scientific">Cucurbita moschata</name>
    <name type="common">Winter crookneck squash</name>
    <name type="synonym">Cucurbita pepo var. moschata</name>
    <dbReference type="NCBI Taxonomy" id="3662"/>
    <lineage>
        <taxon>Eukaryota</taxon>
        <taxon>Viridiplantae</taxon>
        <taxon>Streptophyta</taxon>
        <taxon>Embryophyta</taxon>
        <taxon>Tracheophyta</taxon>
        <taxon>Spermatophyta</taxon>
        <taxon>Magnoliopsida</taxon>
        <taxon>eudicotyledons</taxon>
        <taxon>Gunneridae</taxon>
        <taxon>Pentapetalae</taxon>
        <taxon>rosids</taxon>
        <taxon>fabids</taxon>
        <taxon>Cucurbitales</taxon>
        <taxon>Cucurbitaceae</taxon>
        <taxon>Cucurbiteae</taxon>
        <taxon>Cucurbita</taxon>
    </lineage>
</organism>
<feature type="compositionally biased region" description="Polar residues" evidence="4">
    <location>
        <begin position="1"/>
        <end position="18"/>
    </location>
</feature>
<keyword evidence="1 3" id="KW-0853">WD repeat</keyword>
<dbReference type="RefSeq" id="XP_022956263.1">
    <property type="nucleotide sequence ID" value="XM_023100495.1"/>
</dbReference>
<dbReference type="InterPro" id="IPR045182">
    <property type="entry name" value="JINGUBANG-like"/>
</dbReference>
<evidence type="ECO:0000256" key="4">
    <source>
        <dbReference type="SAM" id="MobiDB-lite"/>
    </source>
</evidence>
<dbReference type="InterPro" id="IPR020472">
    <property type="entry name" value="WD40_PAC1"/>
</dbReference>
<dbReference type="PRINTS" id="PR00320">
    <property type="entry name" value="GPROTEINBRPT"/>
</dbReference>
<dbReference type="InterPro" id="IPR015943">
    <property type="entry name" value="WD40/YVTN_repeat-like_dom_sf"/>
</dbReference>
<dbReference type="Proteomes" id="UP000504609">
    <property type="component" value="Unplaced"/>
</dbReference>
<dbReference type="Pfam" id="PF00400">
    <property type="entry name" value="WD40"/>
    <property type="match status" value="4"/>
</dbReference>
<dbReference type="PROSITE" id="PS50294">
    <property type="entry name" value="WD_REPEATS_REGION"/>
    <property type="match status" value="2"/>
</dbReference>
<proteinExistence type="predicted"/>
<evidence type="ECO:0000313" key="5">
    <source>
        <dbReference type="Proteomes" id="UP000504609"/>
    </source>
</evidence>
<dbReference type="GeneID" id="111458015"/>